<evidence type="ECO:0000256" key="1">
    <source>
        <dbReference type="SAM" id="SignalP"/>
    </source>
</evidence>
<dbReference type="Proteomes" id="UP000186323">
    <property type="component" value="Chromosome I"/>
</dbReference>
<gene>
    <name evidence="2" type="ORF">DESPIGER_1396</name>
</gene>
<keyword evidence="1" id="KW-0732">Signal</keyword>
<dbReference type="RefSeq" id="WP_072334730.1">
    <property type="nucleotide sequence ID" value="NZ_CALJDE010000050.1"/>
</dbReference>
<accession>A0A1K1LEX3</accession>
<evidence type="ECO:0000313" key="2">
    <source>
        <dbReference type="EMBL" id="SFV73242.1"/>
    </source>
</evidence>
<reference evidence="3" key="1">
    <citation type="submission" date="2016-10" db="EMBL/GenBank/DDBJ databases">
        <authorList>
            <person name="Wegmann U."/>
        </authorList>
    </citation>
    <scope>NUCLEOTIDE SEQUENCE [LARGE SCALE GENOMIC DNA]</scope>
</reference>
<proteinExistence type="predicted"/>
<dbReference type="AlphaFoldDB" id="A0A1K1LEX3"/>
<feature type="chain" id="PRO_5013063381" evidence="1">
    <location>
        <begin position="21"/>
        <end position="212"/>
    </location>
</feature>
<feature type="signal peptide" evidence="1">
    <location>
        <begin position="1"/>
        <end position="20"/>
    </location>
</feature>
<keyword evidence="3" id="KW-1185">Reference proteome</keyword>
<organism evidence="2 3">
    <name type="scientific">Desulfovibrio piger</name>
    <dbReference type="NCBI Taxonomy" id="901"/>
    <lineage>
        <taxon>Bacteria</taxon>
        <taxon>Pseudomonadati</taxon>
        <taxon>Thermodesulfobacteriota</taxon>
        <taxon>Desulfovibrionia</taxon>
        <taxon>Desulfovibrionales</taxon>
        <taxon>Desulfovibrionaceae</taxon>
        <taxon>Desulfovibrio</taxon>
    </lineage>
</organism>
<sequence length="212" mass="23073">MRVFFCLLMLMLLGPSAGLAQESALTAREAFSALPTSIFENTAEGLEDEDKQQLLEEGQSEFWELAGESRDVIVFRALPFRDSGVALRLFRDADDGSAVAAIGTLGTELCTVELWRVDASGRTVPVDVPQEPDIQEFFAKGQPVPDDVNPSVLICLGMGGLRAHPVFWNKTGMLYLPLANEIGYRWDGHRFQKVVRPHAEGSGGPAGGLDIP</sequence>
<evidence type="ECO:0000313" key="3">
    <source>
        <dbReference type="Proteomes" id="UP000186323"/>
    </source>
</evidence>
<dbReference type="OrthoDB" id="5455099at2"/>
<dbReference type="EMBL" id="LT630450">
    <property type="protein sequence ID" value="SFV73242.1"/>
    <property type="molecule type" value="Genomic_DNA"/>
</dbReference>
<protein>
    <submittedName>
        <fullName evidence="2">Uncharacterized protein</fullName>
    </submittedName>
</protein>
<dbReference type="KEGG" id="dpg:DESPIGER_1396"/>
<name>A0A1K1LEX3_9BACT</name>